<evidence type="ECO:0000256" key="1">
    <source>
        <dbReference type="SAM" id="MobiDB-lite"/>
    </source>
</evidence>
<reference evidence="2 4" key="3">
    <citation type="submission" date="2016-06" db="EMBL/GenBank/DDBJ databases">
        <title>Identification of putative biosynthetic pathways for the production of bioactive secondary metabolites by the marine actinomycete Kocuria kristinae RUTW2-3.</title>
        <authorList>
            <person name="Waterworth S.C."/>
            <person name="Walmsley T.A."/>
            <person name="Matongo T."/>
            <person name="Davies-Coleman M.T."/>
            <person name="Dorrington R.A."/>
        </authorList>
    </citation>
    <scope>NUCLEOTIDE SEQUENCE [LARGE SCALE GENOMIC DNA]</scope>
    <source>
        <strain evidence="4">RuSp02-3</strain>
        <strain evidence="2">RUTW2-3</strain>
    </source>
</reference>
<gene>
    <name evidence="2" type="ORF">AN277_0203575</name>
    <name evidence="3" type="ORF">I6G21_03555</name>
</gene>
<organism evidence="2 4">
    <name type="scientific">Rothia kristinae</name>
    <dbReference type="NCBI Taxonomy" id="37923"/>
    <lineage>
        <taxon>Bacteria</taxon>
        <taxon>Bacillati</taxon>
        <taxon>Actinomycetota</taxon>
        <taxon>Actinomycetes</taxon>
        <taxon>Micrococcales</taxon>
        <taxon>Micrococcaceae</taxon>
        <taxon>Rothia</taxon>
    </lineage>
</organism>
<dbReference type="KEGG" id="rkr:I6G21_03555"/>
<dbReference type="RefSeq" id="WP_058730558.1">
    <property type="nucleotide sequence ID" value="NZ_CP065738.1"/>
</dbReference>
<dbReference type="EMBL" id="LJBJ02000004">
    <property type="protein sequence ID" value="OAX52441.1"/>
    <property type="molecule type" value="Genomic_DNA"/>
</dbReference>
<proteinExistence type="predicted"/>
<keyword evidence="4" id="KW-1185">Reference proteome</keyword>
<dbReference type="STRING" id="37923.BK826_10410"/>
<evidence type="ECO:0000313" key="4">
    <source>
        <dbReference type="Proteomes" id="UP000053171"/>
    </source>
</evidence>
<name>A0A147EAJ5_9MICC</name>
<dbReference type="EMBL" id="CP065738">
    <property type="protein sequence ID" value="QPT54270.1"/>
    <property type="molecule type" value="Genomic_DNA"/>
</dbReference>
<reference evidence="3 5" key="4">
    <citation type="submission" date="2020-12" db="EMBL/GenBank/DDBJ databases">
        <title>FDA dAtabase for Regulatory Grade micrObial Sequences (FDA-ARGOS): Supporting development and validation of Infectious Disease Dx tests.</title>
        <authorList>
            <person name="Sproer C."/>
            <person name="Gronow S."/>
            <person name="Severitt S."/>
            <person name="Schroder I."/>
            <person name="Tallon L."/>
            <person name="Sadzewicz L."/>
            <person name="Zhao X."/>
            <person name="Boylan J."/>
            <person name="Ott S."/>
            <person name="Bowen H."/>
            <person name="Vavikolanu K."/>
            <person name="Mehta A."/>
            <person name="Aluvathingal J."/>
            <person name="Nadendla S."/>
            <person name="Lowell S."/>
            <person name="Myers T."/>
            <person name="Yan Y."/>
            <person name="Sichtig H."/>
        </authorList>
    </citation>
    <scope>NUCLEOTIDE SEQUENCE [LARGE SCALE GENOMIC DNA]</scope>
    <source>
        <strain evidence="3 5">FDAARGOS_864</strain>
    </source>
</reference>
<sequence length="145" mass="15326">MNPTPVQDLRHALREAGAQSVRGEQLQVGDWILAGGSVACIQKITPRVIQTGPDTYLPFHDDEEYLQIPVGFLPPQATGRTRRPADQTGSPFDLPAPAAPTTPAGDADRGSGPSAAEPGPDAESRRSSGSPREAAPSYLDPFRVS</sequence>
<reference evidence="2" key="2">
    <citation type="submission" date="2016-04" db="EMBL/GenBank/DDBJ databases">
        <authorList>
            <person name="Evans L.H."/>
            <person name="Alamgir A."/>
            <person name="Owens N."/>
            <person name="Weber N.D."/>
            <person name="Virtaneva K."/>
            <person name="Barbian K."/>
            <person name="Babar A."/>
            <person name="Rosenke K."/>
        </authorList>
    </citation>
    <scope>NUCLEOTIDE SEQUENCE [LARGE SCALE GENOMIC DNA]</scope>
    <source>
        <strain evidence="2">RUTW2-3</strain>
    </source>
</reference>
<evidence type="ECO:0000313" key="3">
    <source>
        <dbReference type="EMBL" id="QPT54270.1"/>
    </source>
</evidence>
<evidence type="ECO:0000313" key="2">
    <source>
        <dbReference type="EMBL" id="OAX52441.1"/>
    </source>
</evidence>
<dbReference type="AlphaFoldDB" id="A0A147EAJ5"/>
<dbReference type="Proteomes" id="UP000594975">
    <property type="component" value="Chromosome"/>
</dbReference>
<dbReference type="GeneID" id="61262439"/>
<dbReference type="Proteomes" id="UP000053171">
    <property type="component" value="Unassembled WGS sequence"/>
</dbReference>
<dbReference type="PATRIC" id="fig|37923.10.peg.402"/>
<accession>A0A147EAJ5</accession>
<feature type="region of interest" description="Disordered" evidence="1">
    <location>
        <begin position="72"/>
        <end position="145"/>
    </location>
</feature>
<evidence type="ECO:0000313" key="5">
    <source>
        <dbReference type="Proteomes" id="UP000594975"/>
    </source>
</evidence>
<protein>
    <submittedName>
        <fullName evidence="2">Uncharacterized protein</fullName>
    </submittedName>
</protein>
<feature type="compositionally biased region" description="Low complexity" evidence="1">
    <location>
        <begin position="95"/>
        <end position="104"/>
    </location>
</feature>
<reference evidence="4" key="1">
    <citation type="submission" date="2016-04" db="EMBL/GenBank/DDBJ databases">
        <authorList>
            <person name="Waterworth S."/>
            <person name="Matcher G."/>
        </authorList>
    </citation>
    <scope>NUCLEOTIDE SEQUENCE [LARGE SCALE GENOMIC DNA]</scope>
    <source>
        <strain evidence="4">RuSp02-3</strain>
    </source>
</reference>